<organism evidence="2 3">
    <name type="scientific">Evansella caseinilytica</name>
    <dbReference type="NCBI Taxonomy" id="1503961"/>
    <lineage>
        <taxon>Bacteria</taxon>
        <taxon>Bacillati</taxon>
        <taxon>Bacillota</taxon>
        <taxon>Bacilli</taxon>
        <taxon>Bacillales</taxon>
        <taxon>Bacillaceae</taxon>
        <taxon>Evansella</taxon>
    </lineage>
</organism>
<dbReference type="PROSITE" id="PS50206">
    <property type="entry name" value="RHODANESE_3"/>
    <property type="match status" value="1"/>
</dbReference>
<dbReference type="SUPFAM" id="SSF52821">
    <property type="entry name" value="Rhodanese/Cell cycle control phosphatase"/>
    <property type="match status" value="1"/>
</dbReference>
<dbReference type="InterPro" id="IPR001763">
    <property type="entry name" value="Rhodanese-like_dom"/>
</dbReference>
<gene>
    <name evidence="2" type="ORF">SAMN05421736_105116</name>
</gene>
<evidence type="ECO:0000259" key="1">
    <source>
        <dbReference type="PROSITE" id="PS50206"/>
    </source>
</evidence>
<dbReference type="PANTHER" id="PTHR43031:SF17">
    <property type="entry name" value="SULFURTRANSFERASE YTWF-RELATED"/>
    <property type="match status" value="1"/>
</dbReference>
<dbReference type="Proteomes" id="UP000198935">
    <property type="component" value="Unassembled WGS sequence"/>
</dbReference>
<keyword evidence="3" id="KW-1185">Reference proteome</keyword>
<dbReference type="EMBL" id="FNPI01000005">
    <property type="protein sequence ID" value="SDZ02256.1"/>
    <property type="molecule type" value="Genomic_DNA"/>
</dbReference>
<evidence type="ECO:0000313" key="3">
    <source>
        <dbReference type="Proteomes" id="UP000198935"/>
    </source>
</evidence>
<dbReference type="PANTHER" id="PTHR43031">
    <property type="entry name" value="FAD-DEPENDENT OXIDOREDUCTASE"/>
    <property type="match status" value="1"/>
</dbReference>
<dbReference type="GO" id="GO:0016740">
    <property type="term" value="F:transferase activity"/>
    <property type="evidence" value="ECO:0007669"/>
    <property type="project" value="UniProtKB-KW"/>
</dbReference>
<dbReference type="Pfam" id="PF00581">
    <property type="entry name" value="Rhodanese"/>
    <property type="match status" value="1"/>
</dbReference>
<dbReference type="Gene3D" id="3.40.250.10">
    <property type="entry name" value="Rhodanese-like domain"/>
    <property type="match status" value="1"/>
</dbReference>
<dbReference type="CDD" id="cd00158">
    <property type="entry name" value="RHOD"/>
    <property type="match status" value="1"/>
</dbReference>
<dbReference type="InterPro" id="IPR036873">
    <property type="entry name" value="Rhodanese-like_dom_sf"/>
</dbReference>
<dbReference type="OrthoDB" id="9800872at2"/>
<sequence>MSFDQDGIKQIDADELKEILQMKEVDTIVIDVREPEEYEASHIPGVPLLPMHSIPLLLDGFDKETEYVFVCRSGNRSQNVAMFMRENGFHQVTNYNGGMLSWDGETTAGPEKHILSTEELASLKRE</sequence>
<keyword evidence="2" id="KW-0808">Transferase</keyword>
<evidence type="ECO:0000313" key="2">
    <source>
        <dbReference type="EMBL" id="SDZ02256.1"/>
    </source>
</evidence>
<dbReference type="SMART" id="SM00450">
    <property type="entry name" value="RHOD"/>
    <property type="match status" value="1"/>
</dbReference>
<dbReference type="InterPro" id="IPR050229">
    <property type="entry name" value="GlpE_sulfurtransferase"/>
</dbReference>
<reference evidence="3" key="1">
    <citation type="submission" date="2016-10" db="EMBL/GenBank/DDBJ databases">
        <authorList>
            <person name="Varghese N."/>
            <person name="Submissions S."/>
        </authorList>
    </citation>
    <scope>NUCLEOTIDE SEQUENCE [LARGE SCALE GENOMIC DNA]</scope>
    <source>
        <strain evidence="3">SP</strain>
    </source>
</reference>
<proteinExistence type="predicted"/>
<dbReference type="STRING" id="1503961.SAMN05421736_105116"/>
<name>A0A1H3PMM7_9BACI</name>
<feature type="domain" description="Rhodanese" evidence="1">
    <location>
        <begin position="23"/>
        <end position="108"/>
    </location>
</feature>
<protein>
    <submittedName>
        <fullName evidence="2">Rhodanese-related sulfurtransferase</fullName>
    </submittedName>
</protein>
<dbReference type="AlphaFoldDB" id="A0A1H3PMM7"/>
<accession>A0A1H3PMM7</accession>